<sequence length="319" mass="33937">MKKKATGHSHAKVIFLGEHSAVYHQPAIVFPIPQANVTATLQASPQGVTTIHSQYYSGPITDLPASMAGITALIKKLHQELNPQHQPVALEINSTIPLGRGMGSSAAIASAIIRGYFSFFEVPLSRATLTEYTDIEEKITHGNPSGIDAQTVNVSHPILYEQQQFFDFTPLLSGFLVIADTGVAGNTKTAVTQVREFLEADPVRQGLITRLGHLTEMVKTSLTNQDLIKTGQSLTEAQAILTALGVSTPKIEQLVVVANQAGALGAKLTGSGLGGCIIALAADYHSAKRVAAALTDHGAAQTWIQSLTELNPEENNDDE</sequence>
<feature type="domain" description="GHMP kinase C-terminal" evidence="14">
    <location>
        <begin position="222"/>
        <end position="299"/>
    </location>
</feature>
<dbReference type="PROSITE" id="PS00627">
    <property type="entry name" value="GHMP_KINASES_ATP"/>
    <property type="match status" value="1"/>
</dbReference>
<evidence type="ECO:0000256" key="7">
    <source>
        <dbReference type="ARBA" id="ARBA00022741"/>
    </source>
</evidence>
<dbReference type="Proteomes" id="UP001056164">
    <property type="component" value="Chromosome"/>
</dbReference>
<dbReference type="EC" id="2.7.1.36" evidence="3"/>
<dbReference type="EMBL" id="CP097121">
    <property type="protein sequence ID" value="USS91109.1"/>
    <property type="molecule type" value="Genomic_DNA"/>
</dbReference>
<evidence type="ECO:0000256" key="6">
    <source>
        <dbReference type="ARBA" id="ARBA00022679"/>
    </source>
</evidence>
<keyword evidence="16" id="KW-1185">Reference proteome</keyword>
<keyword evidence="7" id="KW-0547">Nucleotide-binding</keyword>
<dbReference type="SUPFAM" id="SSF55060">
    <property type="entry name" value="GHMP Kinase, C-terminal domain"/>
    <property type="match status" value="1"/>
</dbReference>
<dbReference type="InterPro" id="IPR020568">
    <property type="entry name" value="Ribosomal_Su5_D2-typ_SF"/>
</dbReference>
<dbReference type="InterPro" id="IPR006205">
    <property type="entry name" value="Mev_gal_kin"/>
</dbReference>
<reference evidence="15" key="1">
    <citation type="submission" date="2022-05" db="EMBL/GenBank/DDBJ databases">
        <authorList>
            <person name="Oliphant S.A."/>
            <person name="Watson-Haigh N.S."/>
            <person name="Sumby K.M."/>
            <person name="Gardner J.M."/>
            <person name="Jiranek V."/>
        </authorList>
    </citation>
    <scope>NUCLEOTIDE SEQUENCE</scope>
    <source>
        <strain evidence="15">KI4_A6</strain>
    </source>
</reference>
<dbReference type="Gene3D" id="3.30.70.890">
    <property type="entry name" value="GHMP kinase, C-terminal domain"/>
    <property type="match status" value="1"/>
</dbReference>
<evidence type="ECO:0000256" key="1">
    <source>
        <dbReference type="ARBA" id="ARBA00004496"/>
    </source>
</evidence>
<keyword evidence="6 15" id="KW-0808">Transferase</keyword>
<evidence type="ECO:0000256" key="3">
    <source>
        <dbReference type="ARBA" id="ARBA00012103"/>
    </source>
</evidence>
<evidence type="ECO:0000256" key="12">
    <source>
        <dbReference type="ARBA" id="ARBA00029438"/>
    </source>
</evidence>
<keyword evidence="9" id="KW-0067">ATP-binding</keyword>
<proteinExistence type="inferred from homology"/>
<organism evidence="15 16">
    <name type="scientific">Fructilactobacillus carniphilus</name>
    <dbReference type="NCBI Taxonomy" id="2940297"/>
    <lineage>
        <taxon>Bacteria</taxon>
        <taxon>Bacillati</taxon>
        <taxon>Bacillota</taxon>
        <taxon>Bacilli</taxon>
        <taxon>Lactobacillales</taxon>
        <taxon>Lactobacillaceae</taxon>
        <taxon>Fructilactobacillus</taxon>
    </lineage>
</organism>
<protein>
    <recommendedName>
        <fullName evidence="3">mevalonate kinase</fullName>
        <ecNumber evidence="3">2.7.1.36</ecNumber>
    </recommendedName>
</protein>
<evidence type="ECO:0000259" key="13">
    <source>
        <dbReference type="Pfam" id="PF00288"/>
    </source>
</evidence>
<keyword evidence="4" id="KW-0963">Cytoplasm</keyword>
<evidence type="ECO:0000256" key="9">
    <source>
        <dbReference type="ARBA" id="ARBA00022840"/>
    </source>
</evidence>
<evidence type="ECO:0000256" key="11">
    <source>
        <dbReference type="ARBA" id="ARBA00023098"/>
    </source>
</evidence>
<gene>
    <name evidence="15" type="primary">mvk</name>
    <name evidence="15" type="ORF">M3M37_02560</name>
</gene>
<keyword evidence="8 15" id="KW-0418">Kinase</keyword>
<dbReference type="Gene3D" id="3.30.230.10">
    <property type="match status" value="1"/>
</dbReference>
<accession>A0ABY5BZ95</accession>
<evidence type="ECO:0000256" key="8">
    <source>
        <dbReference type="ARBA" id="ARBA00022777"/>
    </source>
</evidence>
<comment type="similarity">
    <text evidence="2">Belongs to the GHMP kinase family. Mevalonate kinase subfamily.</text>
</comment>
<comment type="pathway">
    <text evidence="12">Isoprenoid biosynthesis; isopentenyl diphosphate biosynthesis via mevalonate pathway; isopentenyl diphosphate from (R)-mevalonate: step 1/3.</text>
</comment>
<dbReference type="SUPFAM" id="SSF54211">
    <property type="entry name" value="Ribosomal protein S5 domain 2-like"/>
    <property type="match status" value="1"/>
</dbReference>
<evidence type="ECO:0000256" key="10">
    <source>
        <dbReference type="ARBA" id="ARBA00022842"/>
    </source>
</evidence>
<dbReference type="Pfam" id="PF08544">
    <property type="entry name" value="GHMP_kinases_C"/>
    <property type="match status" value="1"/>
</dbReference>
<dbReference type="InterPro" id="IPR013750">
    <property type="entry name" value="GHMP_kinase_C_dom"/>
</dbReference>
<dbReference type="InterPro" id="IPR006203">
    <property type="entry name" value="GHMP_knse_ATP-bd_CS"/>
</dbReference>
<dbReference type="PANTHER" id="PTHR43290">
    <property type="entry name" value="MEVALONATE KINASE"/>
    <property type="match status" value="1"/>
</dbReference>
<evidence type="ECO:0000313" key="16">
    <source>
        <dbReference type="Proteomes" id="UP001056164"/>
    </source>
</evidence>
<dbReference type="GO" id="GO:0004496">
    <property type="term" value="F:mevalonate kinase activity"/>
    <property type="evidence" value="ECO:0007669"/>
    <property type="project" value="UniProtKB-EC"/>
</dbReference>
<keyword evidence="5" id="KW-0444">Lipid biosynthesis</keyword>
<dbReference type="InterPro" id="IPR014721">
    <property type="entry name" value="Ribsml_uS5_D2-typ_fold_subgr"/>
</dbReference>
<keyword evidence="10" id="KW-0460">Magnesium</keyword>
<dbReference type="PANTHER" id="PTHR43290:SF2">
    <property type="entry name" value="MEVALONATE KINASE"/>
    <property type="match status" value="1"/>
</dbReference>
<dbReference type="Pfam" id="PF00288">
    <property type="entry name" value="GHMP_kinases_N"/>
    <property type="match status" value="1"/>
</dbReference>
<dbReference type="NCBIfam" id="TIGR00549">
    <property type="entry name" value="mevalon_kin"/>
    <property type="match status" value="1"/>
</dbReference>
<dbReference type="PRINTS" id="PR00959">
    <property type="entry name" value="MEVGALKINASE"/>
</dbReference>
<name>A0ABY5BZ95_9LACO</name>
<evidence type="ECO:0000256" key="4">
    <source>
        <dbReference type="ARBA" id="ARBA00022490"/>
    </source>
</evidence>
<feature type="domain" description="GHMP kinase N-terminal" evidence="13">
    <location>
        <begin position="72"/>
        <end position="149"/>
    </location>
</feature>
<evidence type="ECO:0000256" key="5">
    <source>
        <dbReference type="ARBA" id="ARBA00022516"/>
    </source>
</evidence>
<dbReference type="InterPro" id="IPR036554">
    <property type="entry name" value="GHMP_kinase_C_sf"/>
</dbReference>
<keyword evidence="11" id="KW-0443">Lipid metabolism</keyword>
<dbReference type="InterPro" id="IPR006204">
    <property type="entry name" value="GHMP_kinase_N_dom"/>
</dbReference>
<evidence type="ECO:0000313" key="15">
    <source>
        <dbReference type="EMBL" id="USS91109.1"/>
    </source>
</evidence>
<dbReference type="RefSeq" id="WP_252795595.1">
    <property type="nucleotide sequence ID" value="NZ_CP097121.1"/>
</dbReference>
<comment type="subcellular location">
    <subcellularLocation>
        <location evidence="1">Cytoplasm</location>
    </subcellularLocation>
</comment>
<evidence type="ECO:0000259" key="14">
    <source>
        <dbReference type="Pfam" id="PF08544"/>
    </source>
</evidence>
<evidence type="ECO:0000256" key="2">
    <source>
        <dbReference type="ARBA" id="ARBA00006495"/>
    </source>
</evidence>